<name>A0A7K1Y1N5_9SPHI</name>
<dbReference type="SMART" id="SM00342">
    <property type="entry name" value="HTH_ARAC"/>
    <property type="match status" value="1"/>
</dbReference>
<keyword evidence="6" id="KW-1185">Reference proteome</keyword>
<dbReference type="PROSITE" id="PS01124">
    <property type="entry name" value="HTH_ARAC_FAMILY_2"/>
    <property type="match status" value="1"/>
</dbReference>
<sequence>MMRTVKILQNQNRIFSEISSDVSYPKQGSDFSMRMVFSGNENYTIGTRNLKIYPDSFLVLNEGTSFSRRIYSDVPVHTLSVSFAPQFLKDFHRSQRSSDRTLLDDPFATWQNDVPNFLETLYPLSGDLKFNMLHLKKHIENNVDNDMLYNEYMHHSLALYYRVYNQEVVQKSKKLDFLNSQTKIEILKRLAIAKDYILSNYNRPISLADISQQACLSVNHLLRTFKQAFSCSPHQYLIKVRLQRAQYLLKNSTNSVNEIVDLVGFECPSSFIRLFKGTYNMTPGNYRVAN</sequence>
<keyword evidence="1" id="KW-0805">Transcription regulation</keyword>
<dbReference type="PANTHER" id="PTHR43280:SF2">
    <property type="entry name" value="HTH-TYPE TRANSCRIPTIONAL REGULATOR EXSA"/>
    <property type="match status" value="1"/>
</dbReference>
<dbReference type="InterPro" id="IPR009057">
    <property type="entry name" value="Homeodomain-like_sf"/>
</dbReference>
<dbReference type="GO" id="GO:0043565">
    <property type="term" value="F:sequence-specific DNA binding"/>
    <property type="evidence" value="ECO:0007669"/>
    <property type="project" value="InterPro"/>
</dbReference>
<evidence type="ECO:0000313" key="5">
    <source>
        <dbReference type="EMBL" id="MXV17037.1"/>
    </source>
</evidence>
<proteinExistence type="predicted"/>
<dbReference type="EMBL" id="WVHS01000004">
    <property type="protein sequence ID" value="MXV17037.1"/>
    <property type="molecule type" value="Genomic_DNA"/>
</dbReference>
<dbReference type="PANTHER" id="PTHR43280">
    <property type="entry name" value="ARAC-FAMILY TRANSCRIPTIONAL REGULATOR"/>
    <property type="match status" value="1"/>
</dbReference>
<evidence type="ECO:0000256" key="1">
    <source>
        <dbReference type="ARBA" id="ARBA00023015"/>
    </source>
</evidence>
<dbReference type="InterPro" id="IPR018060">
    <property type="entry name" value="HTH_AraC"/>
</dbReference>
<evidence type="ECO:0000259" key="4">
    <source>
        <dbReference type="PROSITE" id="PS01124"/>
    </source>
</evidence>
<dbReference type="Gene3D" id="1.10.10.60">
    <property type="entry name" value="Homeodomain-like"/>
    <property type="match status" value="2"/>
</dbReference>
<dbReference type="AlphaFoldDB" id="A0A7K1Y1N5"/>
<keyword evidence="2" id="KW-0238">DNA-binding</keyword>
<comment type="caution">
    <text evidence="5">The sequence shown here is derived from an EMBL/GenBank/DDBJ whole genome shotgun (WGS) entry which is preliminary data.</text>
</comment>
<protein>
    <submittedName>
        <fullName evidence="5">Helix-turn-helix domain-containing protein</fullName>
    </submittedName>
</protein>
<dbReference type="GO" id="GO:0003700">
    <property type="term" value="F:DNA-binding transcription factor activity"/>
    <property type="evidence" value="ECO:0007669"/>
    <property type="project" value="InterPro"/>
</dbReference>
<dbReference type="SUPFAM" id="SSF46689">
    <property type="entry name" value="Homeodomain-like"/>
    <property type="match status" value="2"/>
</dbReference>
<evidence type="ECO:0000256" key="2">
    <source>
        <dbReference type="ARBA" id="ARBA00023125"/>
    </source>
</evidence>
<reference evidence="5 6" key="1">
    <citation type="submission" date="2019-11" db="EMBL/GenBank/DDBJ databases">
        <title>Pedobacter sp. HMF7056 Genome sequencing and assembly.</title>
        <authorList>
            <person name="Kang H."/>
            <person name="Kim H."/>
            <person name="Joh K."/>
        </authorList>
    </citation>
    <scope>NUCLEOTIDE SEQUENCE [LARGE SCALE GENOMIC DNA]</scope>
    <source>
        <strain evidence="5 6">HMF7056</strain>
    </source>
</reference>
<dbReference type="Pfam" id="PF12833">
    <property type="entry name" value="HTH_18"/>
    <property type="match status" value="1"/>
</dbReference>
<dbReference type="Proteomes" id="UP000451233">
    <property type="component" value="Unassembled WGS sequence"/>
</dbReference>
<feature type="domain" description="HTH araC/xylS-type" evidence="4">
    <location>
        <begin position="191"/>
        <end position="289"/>
    </location>
</feature>
<keyword evidence="3" id="KW-0804">Transcription</keyword>
<organism evidence="5 6">
    <name type="scientific">Hufsiella ginkgonis</name>
    <dbReference type="NCBI Taxonomy" id="2695274"/>
    <lineage>
        <taxon>Bacteria</taxon>
        <taxon>Pseudomonadati</taxon>
        <taxon>Bacteroidota</taxon>
        <taxon>Sphingobacteriia</taxon>
        <taxon>Sphingobacteriales</taxon>
        <taxon>Sphingobacteriaceae</taxon>
        <taxon>Hufsiella</taxon>
    </lineage>
</organism>
<evidence type="ECO:0000313" key="6">
    <source>
        <dbReference type="Proteomes" id="UP000451233"/>
    </source>
</evidence>
<gene>
    <name evidence="5" type="ORF">GS398_17185</name>
</gene>
<accession>A0A7K1Y1N5</accession>
<evidence type="ECO:0000256" key="3">
    <source>
        <dbReference type="ARBA" id="ARBA00023163"/>
    </source>
</evidence>